<dbReference type="CDD" id="cd00293">
    <property type="entry name" value="USP-like"/>
    <property type="match status" value="1"/>
</dbReference>
<evidence type="ECO:0000313" key="3">
    <source>
        <dbReference type="EMBL" id="PRY14490.1"/>
    </source>
</evidence>
<dbReference type="SUPFAM" id="SSF52402">
    <property type="entry name" value="Adenine nucleotide alpha hydrolases-like"/>
    <property type="match status" value="2"/>
</dbReference>
<dbReference type="Proteomes" id="UP000238083">
    <property type="component" value="Unassembled WGS sequence"/>
</dbReference>
<dbReference type="PANTHER" id="PTHR46553:SF3">
    <property type="entry name" value="ADENINE NUCLEOTIDE ALPHA HYDROLASES-LIKE SUPERFAMILY PROTEIN"/>
    <property type="match status" value="1"/>
</dbReference>
<protein>
    <submittedName>
        <fullName evidence="3">Nucleotide-binding universal stress UspA family protein</fullName>
    </submittedName>
</protein>
<feature type="domain" description="UspA" evidence="2">
    <location>
        <begin position="11"/>
        <end position="152"/>
    </location>
</feature>
<evidence type="ECO:0000259" key="2">
    <source>
        <dbReference type="Pfam" id="PF00582"/>
    </source>
</evidence>
<comment type="similarity">
    <text evidence="1">Belongs to the universal stress protein A family.</text>
</comment>
<dbReference type="PRINTS" id="PR01438">
    <property type="entry name" value="UNVRSLSTRESS"/>
</dbReference>
<comment type="caution">
    <text evidence="3">The sequence shown here is derived from an EMBL/GenBank/DDBJ whole genome shotgun (WGS) entry which is preliminary data.</text>
</comment>
<dbReference type="InterPro" id="IPR014729">
    <property type="entry name" value="Rossmann-like_a/b/a_fold"/>
</dbReference>
<dbReference type="InterPro" id="IPR006016">
    <property type="entry name" value="UspA"/>
</dbReference>
<dbReference type="InterPro" id="IPR006015">
    <property type="entry name" value="Universal_stress_UspA"/>
</dbReference>
<dbReference type="Pfam" id="PF00582">
    <property type="entry name" value="Usp"/>
    <property type="match status" value="2"/>
</dbReference>
<dbReference type="AlphaFoldDB" id="A0A2T0R3A2"/>
<feature type="domain" description="UspA" evidence="2">
    <location>
        <begin position="160"/>
        <end position="306"/>
    </location>
</feature>
<dbReference type="PANTHER" id="PTHR46553">
    <property type="entry name" value="ADENINE NUCLEOTIDE ALPHA HYDROLASES-LIKE SUPERFAMILY PROTEIN"/>
    <property type="match status" value="1"/>
</dbReference>
<accession>A0A2T0R3A2</accession>
<proteinExistence type="inferred from homology"/>
<name>A0A2T0R3A2_9ACTN</name>
<dbReference type="Gene3D" id="3.40.50.620">
    <property type="entry name" value="HUPs"/>
    <property type="match status" value="2"/>
</dbReference>
<keyword evidence="4" id="KW-1185">Reference proteome</keyword>
<reference evidence="3 4" key="1">
    <citation type="submission" date="2018-03" db="EMBL/GenBank/DDBJ databases">
        <title>Genomic Encyclopedia of Archaeal and Bacterial Type Strains, Phase II (KMG-II): from individual species to whole genera.</title>
        <authorList>
            <person name="Goeker M."/>
        </authorList>
    </citation>
    <scope>NUCLEOTIDE SEQUENCE [LARGE SCALE GENOMIC DNA]</scope>
    <source>
        <strain evidence="3 4">DSM 19711</strain>
    </source>
</reference>
<dbReference type="RefSeq" id="WP_170127238.1">
    <property type="nucleotide sequence ID" value="NZ_PVZF01000006.1"/>
</dbReference>
<gene>
    <name evidence="3" type="ORF">CLV37_10648</name>
</gene>
<dbReference type="EMBL" id="PVZF01000006">
    <property type="protein sequence ID" value="PRY14490.1"/>
    <property type="molecule type" value="Genomic_DNA"/>
</dbReference>
<organism evidence="3 4">
    <name type="scientific">Kineococcus rhizosphaerae</name>
    <dbReference type="NCBI Taxonomy" id="559628"/>
    <lineage>
        <taxon>Bacteria</taxon>
        <taxon>Bacillati</taxon>
        <taxon>Actinomycetota</taxon>
        <taxon>Actinomycetes</taxon>
        <taxon>Kineosporiales</taxon>
        <taxon>Kineosporiaceae</taxon>
        <taxon>Kineococcus</taxon>
    </lineage>
</organism>
<evidence type="ECO:0000256" key="1">
    <source>
        <dbReference type="ARBA" id="ARBA00008791"/>
    </source>
</evidence>
<evidence type="ECO:0000313" key="4">
    <source>
        <dbReference type="Proteomes" id="UP000238083"/>
    </source>
</evidence>
<sequence length="328" mass="34497">MGVDAGAGAGRVVVGVNTLEGCRDAVEWAADAADRAAADLEIVRAVQFPPAVDVWTAGYAPHILDQLDVAARDDLARARDLVRGRLHGDVRTSLVHDHPRPALLRAALGADLLVTGARWHHRLRTGVFGGFQLGSTSLFAASHAPCPVVVVRGPGSAGARDLVVGFDGSPSSRSAARWAVAHAGATGAAVRVLLVWHPLPDVTLGTDPSAVGYRQDHERDEQEARTRLLEFCEELREESQRTGPRVDVTGTAVRGDHPQDVLLAAAGDCALLVVGSRGHSAFTSALVGSTSHAVLHRATTPVVVVPDADQAAHRRAACLRAEARDTVH</sequence>